<dbReference type="Proteomes" id="UP000288096">
    <property type="component" value="Unassembled WGS sequence"/>
</dbReference>
<reference evidence="2" key="1">
    <citation type="submission" date="2017-11" db="EMBL/GenBank/DDBJ databases">
        <authorList>
            <person name="Watanabe M."/>
            <person name="Kojima H."/>
        </authorList>
    </citation>
    <scope>NUCLEOTIDE SEQUENCE [LARGE SCALE GENOMIC DNA]</scope>
    <source>
        <strain evidence="2">Tokyo 01</strain>
    </source>
</reference>
<comment type="caution">
    <text evidence="1">The sequence shown here is derived from an EMBL/GenBank/DDBJ whole genome shotgun (WGS) entry which is preliminary data.</text>
</comment>
<proteinExistence type="predicted"/>
<protein>
    <recommendedName>
        <fullName evidence="3">Apea-like HEPN domain-containing protein</fullName>
    </recommendedName>
</protein>
<reference evidence="2" key="2">
    <citation type="submission" date="2019-01" db="EMBL/GenBank/DDBJ databases">
        <title>Genome sequence of Desulfonema ishimotonii strain Tokyo 01.</title>
        <authorList>
            <person name="Fukui M."/>
        </authorList>
    </citation>
    <scope>NUCLEOTIDE SEQUENCE [LARGE SCALE GENOMIC DNA]</scope>
    <source>
        <strain evidence="2">Tokyo 01</strain>
    </source>
</reference>
<dbReference type="AlphaFoldDB" id="A0A401FWS7"/>
<evidence type="ECO:0000313" key="2">
    <source>
        <dbReference type="Proteomes" id="UP000288096"/>
    </source>
</evidence>
<name>A0A401FWS7_9BACT</name>
<dbReference type="EMBL" id="BEXT01000001">
    <property type="protein sequence ID" value="GBC61427.1"/>
    <property type="molecule type" value="Genomic_DNA"/>
</dbReference>
<accession>A0A401FWS7</accession>
<evidence type="ECO:0000313" key="1">
    <source>
        <dbReference type="EMBL" id="GBC61427.1"/>
    </source>
</evidence>
<keyword evidence="2" id="KW-1185">Reference proteome</keyword>
<organism evidence="1 2">
    <name type="scientific">Desulfonema ishimotonii</name>
    <dbReference type="NCBI Taxonomy" id="45657"/>
    <lineage>
        <taxon>Bacteria</taxon>
        <taxon>Pseudomonadati</taxon>
        <taxon>Thermodesulfobacteriota</taxon>
        <taxon>Desulfobacteria</taxon>
        <taxon>Desulfobacterales</taxon>
        <taxon>Desulfococcaceae</taxon>
        <taxon>Desulfonema</taxon>
    </lineage>
</organism>
<evidence type="ECO:0008006" key="3">
    <source>
        <dbReference type="Google" id="ProtNLM"/>
    </source>
</evidence>
<sequence length="396" mass="46395">MSRNMKEANKRVFSILTNFADQADDLSYPTGIRYIKTNEEDKKWLKNLKIVKRQSVLPTLNFATIQFDGKEYFVAVGWKDSIRLSEIITPVDLNAGLVTALISEIEISVRRNISAIQIVDEILFQCKESESDYSGHNFEDIILFFEPLIVYEILDDSLFKADDITQISGYYISKNFEKLSLPFSETTLLDFEKTFIEDSPHIPYENLLLSLTSVHWKYSFLDIYRCLERLFPIVALDNFHQELNLGISLLEFSEKMENATGWRPIEEHSLRKLIKNSPEDATQLLREIKEFLDKDSKVTPPEKFYKIGERSLKTLEELIESSPADAIQPLHEIKEFLDKDSKGDLAKRFYKIRNSIVHFRPATEQIELDDENWDKLIRSSLKIIRYWFKKYDSRLE</sequence>
<gene>
    <name evidence="1" type="ORF">DENIS_2387</name>
</gene>